<protein>
    <submittedName>
        <fullName evidence="1">Uncharacterized protein</fullName>
    </submittedName>
</protein>
<dbReference type="EMBL" id="NGAF01000060">
    <property type="protein sequence ID" value="OXR39825.1"/>
    <property type="molecule type" value="Genomic_DNA"/>
</dbReference>
<organism evidence="1 2">
    <name type="scientific">Nocardia cerradoensis</name>
    <dbReference type="NCBI Taxonomy" id="85688"/>
    <lineage>
        <taxon>Bacteria</taxon>
        <taxon>Bacillati</taxon>
        <taxon>Actinomycetota</taxon>
        <taxon>Actinomycetes</taxon>
        <taxon>Mycobacteriales</taxon>
        <taxon>Nocardiaceae</taxon>
        <taxon>Nocardia</taxon>
    </lineage>
</organism>
<keyword evidence="2" id="KW-1185">Reference proteome</keyword>
<name>A0A231GTE1_9NOCA</name>
<dbReference type="Proteomes" id="UP000215506">
    <property type="component" value="Unassembled WGS sequence"/>
</dbReference>
<proteinExistence type="predicted"/>
<reference evidence="1 2" key="1">
    <citation type="submission" date="2017-07" db="EMBL/GenBank/DDBJ databases">
        <title>First draft Genome Sequence of Nocardia cerradoensis isolated from human infection.</title>
        <authorList>
            <person name="Carrasco G."/>
        </authorList>
    </citation>
    <scope>NUCLEOTIDE SEQUENCE [LARGE SCALE GENOMIC DNA]</scope>
    <source>
        <strain evidence="1 2">CNM20130759</strain>
    </source>
</reference>
<evidence type="ECO:0000313" key="1">
    <source>
        <dbReference type="EMBL" id="OXR39825.1"/>
    </source>
</evidence>
<accession>A0A231GTE1</accession>
<evidence type="ECO:0000313" key="2">
    <source>
        <dbReference type="Proteomes" id="UP000215506"/>
    </source>
</evidence>
<gene>
    <name evidence="1" type="ORF">B7C42_08113</name>
</gene>
<comment type="caution">
    <text evidence="1">The sequence shown here is derived from an EMBL/GenBank/DDBJ whole genome shotgun (WGS) entry which is preliminary data.</text>
</comment>
<dbReference type="AlphaFoldDB" id="A0A231GTE1"/>
<sequence>MAAYTAEHKLCRGQGCPICGYTGEVIRDDDYPSV</sequence>